<evidence type="ECO:0000256" key="4">
    <source>
        <dbReference type="ARBA" id="ARBA00022833"/>
    </source>
</evidence>
<dbReference type="InterPro" id="IPR001841">
    <property type="entry name" value="Znf_RING"/>
</dbReference>
<dbReference type="Pfam" id="PF13833">
    <property type="entry name" value="EF-hand_8"/>
    <property type="match status" value="1"/>
</dbReference>
<dbReference type="GO" id="GO:0008048">
    <property type="term" value="F:calcium sensitive guanylate cyclase activator activity"/>
    <property type="evidence" value="ECO:0007669"/>
    <property type="project" value="TreeGrafter"/>
</dbReference>
<dbReference type="Proteomes" id="UP000549394">
    <property type="component" value="Unassembled WGS sequence"/>
</dbReference>
<dbReference type="SMART" id="SM00054">
    <property type="entry name" value="EFh"/>
    <property type="match status" value="2"/>
</dbReference>
<keyword evidence="1" id="KW-0479">Metal-binding</keyword>
<feature type="domain" description="PHD-type" evidence="7">
    <location>
        <begin position="111"/>
        <end position="167"/>
    </location>
</feature>
<feature type="domain" description="EF-hand" evidence="9">
    <location>
        <begin position="174"/>
        <end position="209"/>
    </location>
</feature>
<feature type="domain" description="EF-hand" evidence="9">
    <location>
        <begin position="280"/>
        <end position="315"/>
    </location>
</feature>
<evidence type="ECO:0000259" key="7">
    <source>
        <dbReference type="PROSITE" id="PS50016"/>
    </source>
</evidence>
<dbReference type="OrthoDB" id="9978298at2759"/>
<evidence type="ECO:0000256" key="5">
    <source>
        <dbReference type="ARBA" id="ARBA00022837"/>
    </source>
</evidence>
<dbReference type="Gene3D" id="3.30.40.10">
    <property type="entry name" value="Zinc/RING finger domain, C3HC4 (zinc finger)"/>
    <property type="match status" value="1"/>
</dbReference>
<evidence type="ECO:0000313" key="10">
    <source>
        <dbReference type="EMBL" id="CAD5111721.1"/>
    </source>
</evidence>
<dbReference type="AlphaFoldDB" id="A0A7I8V7S2"/>
<comment type="caution">
    <text evidence="10">The sequence shown here is derived from an EMBL/GenBank/DDBJ whole genome shotgun (WGS) entry which is preliminary data.</text>
</comment>
<dbReference type="EMBL" id="CAJFCJ010000002">
    <property type="protein sequence ID" value="CAD5111721.1"/>
    <property type="molecule type" value="Genomic_DNA"/>
</dbReference>
<dbReference type="SUPFAM" id="SSF57903">
    <property type="entry name" value="FYVE/PHD zinc finger"/>
    <property type="match status" value="1"/>
</dbReference>
<evidence type="ECO:0000256" key="1">
    <source>
        <dbReference type="ARBA" id="ARBA00022723"/>
    </source>
</evidence>
<dbReference type="InterPro" id="IPR018247">
    <property type="entry name" value="EF_Hand_1_Ca_BS"/>
</dbReference>
<dbReference type="GO" id="GO:0005509">
    <property type="term" value="F:calcium ion binding"/>
    <property type="evidence" value="ECO:0007669"/>
    <property type="project" value="InterPro"/>
</dbReference>
<keyword evidence="5" id="KW-0106">Calcium</keyword>
<dbReference type="PROSITE" id="PS50222">
    <property type="entry name" value="EF_HAND_2"/>
    <property type="match status" value="2"/>
</dbReference>
<evidence type="ECO:0000256" key="3">
    <source>
        <dbReference type="ARBA" id="ARBA00022771"/>
    </source>
</evidence>
<evidence type="ECO:0000259" key="8">
    <source>
        <dbReference type="PROSITE" id="PS50089"/>
    </source>
</evidence>
<keyword evidence="2" id="KW-0677">Repeat</keyword>
<dbReference type="GO" id="GO:0008270">
    <property type="term" value="F:zinc ion binding"/>
    <property type="evidence" value="ECO:0007669"/>
    <property type="project" value="UniProtKB-KW"/>
</dbReference>
<dbReference type="PANTHER" id="PTHR23055">
    <property type="entry name" value="CALCIUM BINDING PROTEINS"/>
    <property type="match status" value="1"/>
</dbReference>
<gene>
    <name evidence="10" type="ORF">DGYR_LOCUS968</name>
</gene>
<dbReference type="InterPro" id="IPR031946">
    <property type="entry name" value="KIAA1045_Zf_RING"/>
</dbReference>
<dbReference type="Pfam" id="PF16744">
    <property type="entry name" value="zf-RING_15"/>
    <property type="match status" value="1"/>
</dbReference>
<dbReference type="InterPro" id="IPR002048">
    <property type="entry name" value="EF_hand_dom"/>
</dbReference>
<evidence type="ECO:0000259" key="9">
    <source>
        <dbReference type="PROSITE" id="PS50222"/>
    </source>
</evidence>
<dbReference type="Gene3D" id="1.10.238.10">
    <property type="entry name" value="EF-hand"/>
    <property type="match status" value="2"/>
</dbReference>
<reference evidence="10 11" key="1">
    <citation type="submission" date="2020-08" db="EMBL/GenBank/DDBJ databases">
        <authorList>
            <person name="Hejnol A."/>
        </authorList>
    </citation>
    <scope>NUCLEOTIDE SEQUENCE [LARGE SCALE GENOMIC DNA]</scope>
</reference>
<dbReference type="InterPro" id="IPR001965">
    <property type="entry name" value="Znf_PHD"/>
</dbReference>
<dbReference type="SUPFAM" id="SSF47473">
    <property type="entry name" value="EF-hand"/>
    <property type="match status" value="1"/>
</dbReference>
<dbReference type="PROSITE" id="PS50089">
    <property type="entry name" value="ZF_RING_2"/>
    <property type="match status" value="1"/>
</dbReference>
<organism evidence="10 11">
    <name type="scientific">Dimorphilus gyrociliatus</name>
    <dbReference type="NCBI Taxonomy" id="2664684"/>
    <lineage>
        <taxon>Eukaryota</taxon>
        <taxon>Metazoa</taxon>
        <taxon>Spiralia</taxon>
        <taxon>Lophotrochozoa</taxon>
        <taxon>Annelida</taxon>
        <taxon>Polychaeta</taxon>
        <taxon>Polychaeta incertae sedis</taxon>
        <taxon>Dinophilidae</taxon>
        <taxon>Dimorphilus</taxon>
    </lineage>
</organism>
<dbReference type="PANTHER" id="PTHR23055:SF195">
    <property type="entry name" value="PHD FINGER PROTEIN 24 ISOFORM X1"/>
    <property type="match status" value="1"/>
</dbReference>
<feature type="domain" description="RING-type" evidence="8">
    <location>
        <begin position="114"/>
        <end position="165"/>
    </location>
</feature>
<accession>A0A7I8V7S2</accession>
<dbReference type="InterPro" id="IPR013083">
    <property type="entry name" value="Znf_RING/FYVE/PHD"/>
</dbReference>
<keyword evidence="3 6" id="KW-0863">Zinc-finger</keyword>
<evidence type="ECO:0000313" key="11">
    <source>
        <dbReference type="Proteomes" id="UP000549394"/>
    </source>
</evidence>
<dbReference type="CDD" id="cd00051">
    <property type="entry name" value="EFh"/>
    <property type="match status" value="1"/>
</dbReference>
<dbReference type="PROSITE" id="PS00018">
    <property type="entry name" value="EF_HAND_1"/>
    <property type="match status" value="2"/>
</dbReference>
<dbReference type="InterPro" id="IPR011011">
    <property type="entry name" value="Znf_FYVE_PHD"/>
</dbReference>
<proteinExistence type="predicted"/>
<sequence length="402" mass="47020">MGSGASKKENEEENLKAKRVWKKVQVLTYLKGKVDQAYPTMSRDEMREFIRRSKEEKELSWKEIENSTVSEQAFSRFPDLYENKSPKSVCKDSELEHENLMKSQRGTLVNDSNCTICNKLALSSCHSCRICGRTFHKKCLENQKVFDEFVKNSNTDIGWSCPDCDNIHDLLSPQEMSTMCDEFEELDKNRDASISLEEYIEFKKSLYRREEGSEMPEFEVEMNMYNFRFMDLDNSGSIDYWEFIKHESLSYLNRRTKCHIEIVNETIMIQKEVVLLLTVREVEKLRRLFQKFDVDRNGVITELEAHRAYKSWLDELERSRLACLEKRIKKTSENGMTRPNYPGAGIAAERAGNSANVFMQADFDRDGIVTWEEFVKDQAIYMIAGRPNKAILLHNPTRMLLT</sequence>
<evidence type="ECO:0000256" key="6">
    <source>
        <dbReference type="PROSITE-ProRule" id="PRU00175"/>
    </source>
</evidence>
<evidence type="ECO:0000256" key="2">
    <source>
        <dbReference type="ARBA" id="ARBA00022737"/>
    </source>
</evidence>
<protein>
    <submittedName>
        <fullName evidence="10">DgyrCDS1010</fullName>
    </submittedName>
</protein>
<dbReference type="PROSITE" id="PS50016">
    <property type="entry name" value="ZF_PHD_2"/>
    <property type="match status" value="1"/>
</dbReference>
<keyword evidence="4" id="KW-0862">Zinc</keyword>
<name>A0A7I8V7S2_9ANNE</name>
<dbReference type="Pfam" id="PF13202">
    <property type="entry name" value="EF-hand_5"/>
    <property type="match status" value="2"/>
</dbReference>
<dbReference type="InterPro" id="IPR011992">
    <property type="entry name" value="EF-hand-dom_pair"/>
</dbReference>
<dbReference type="InterPro" id="IPR019787">
    <property type="entry name" value="Znf_PHD-finger"/>
</dbReference>
<dbReference type="InterPro" id="IPR028846">
    <property type="entry name" value="Recoverin"/>
</dbReference>
<keyword evidence="11" id="KW-1185">Reference proteome</keyword>
<dbReference type="SMART" id="SM00249">
    <property type="entry name" value="PHD"/>
    <property type="match status" value="1"/>
</dbReference>